<name>A0A2A7HZP7_BACCE</name>
<keyword evidence="5 8" id="KW-0812">Transmembrane</keyword>
<feature type="transmembrane region" description="Helical" evidence="8">
    <location>
        <begin position="97"/>
        <end position="115"/>
    </location>
</feature>
<dbReference type="Pfam" id="PF01032">
    <property type="entry name" value="FecCD"/>
    <property type="match status" value="1"/>
</dbReference>
<feature type="transmembrane region" description="Helical" evidence="8">
    <location>
        <begin position="12"/>
        <end position="38"/>
    </location>
</feature>
<dbReference type="EMBL" id="NVLK01000017">
    <property type="protein sequence ID" value="PEC22542.1"/>
    <property type="molecule type" value="Genomic_DNA"/>
</dbReference>
<evidence type="ECO:0000256" key="1">
    <source>
        <dbReference type="ARBA" id="ARBA00004651"/>
    </source>
</evidence>
<evidence type="ECO:0000256" key="5">
    <source>
        <dbReference type="ARBA" id="ARBA00022692"/>
    </source>
</evidence>
<evidence type="ECO:0000256" key="7">
    <source>
        <dbReference type="ARBA" id="ARBA00023136"/>
    </source>
</evidence>
<feature type="transmembrane region" description="Helical" evidence="8">
    <location>
        <begin position="121"/>
        <end position="142"/>
    </location>
</feature>
<dbReference type="CDD" id="cd06550">
    <property type="entry name" value="TM_ABC_iron-siderophores_like"/>
    <property type="match status" value="1"/>
</dbReference>
<dbReference type="InterPro" id="IPR000522">
    <property type="entry name" value="ABC_transptr_permease_BtuC"/>
</dbReference>
<comment type="caution">
    <text evidence="9">The sequence shown here is derived from an EMBL/GenBank/DDBJ whole genome shotgun (WGS) entry which is preliminary data.</text>
</comment>
<keyword evidence="4" id="KW-1003">Cell membrane</keyword>
<keyword evidence="3" id="KW-0813">Transport</keyword>
<dbReference type="Gene3D" id="1.10.3470.10">
    <property type="entry name" value="ABC transporter involved in vitamin B12 uptake, BtuC"/>
    <property type="match status" value="1"/>
</dbReference>
<dbReference type="SUPFAM" id="SSF81345">
    <property type="entry name" value="ABC transporter involved in vitamin B12 uptake, BtuC"/>
    <property type="match status" value="1"/>
</dbReference>
<dbReference type="FunFam" id="1.10.3470.10:FF:000001">
    <property type="entry name" value="Vitamin B12 ABC transporter permease BtuC"/>
    <property type="match status" value="1"/>
</dbReference>
<comment type="subcellular location">
    <subcellularLocation>
        <location evidence="1">Cell membrane</location>
        <topology evidence="1">Multi-pass membrane protein</topology>
    </subcellularLocation>
</comment>
<feature type="transmembrane region" description="Helical" evidence="8">
    <location>
        <begin position="279"/>
        <end position="298"/>
    </location>
</feature>
<keyword evidence="7 8" id="KW-0472">Membrane</keyword>
<feature type="transmembrane region" description="Helical" evidence="8">
    <location>
        <begin position="240"/>
        <end position="267"/>
    </location>
</feature>
<dbReference type="PANTHER" id="PTHR30472">
    <property type="entry name" value="FERRIC ENTEROBACTIN TRANSPORT SYSTEM PERMEASE PROTEIN"/>
    <property type="match status" value="1"/>
</dbReference>
<feature type="transmembrane region" description="Helical" evidence="8">
    <location>
        <begin position="67"/>
        <end position="88"/>
    </location>
</feature>
<evidence type="ECO:0000256" key="3">
    <source>
        <dbReference type="ARBA" id="ARBA00022448"/>
    </source>
</evidence>
<gene>
    <name evidence="9" type="primary">fecD</name>
    <name evidence="9" type="ORF">COM96_07720</name>
</gene>
<organism evidence="9 10">
    <name type="scientific">Bacillus cereus</name>
    <dbReference type="NCBI Taxonomy" id="1396"/>
    <lineage>
        <taxon>Bacteria</taxon>
        <taxon>Bacillati</taxon>
        <taxon>Bacillota</taxon>
        <taxon>Bacilli</taxon>
        <taxon>Bacillales</taxon>
        <taxon>Bacillaceae</taxon>
        <taxon>Bacillus</taxon>
        <taxon>Bacillus cereus group</taxon>
    </lineage>
</organism>
<feature type="transmembrane region" description="Helical" evidence="8">
    <location>
        <begin position="310"/>
        <end position="329"/>
    </location>
</feature>
<dbReference type="AlphaFoldDB" id="A0A2A7HZP7"/>
<dbReference type="PANTHER" id="PTHR30472:SF37">
    <property type="entry name" value="FE(3+) DICITRATE TRANSPORT SYSTEM PERMEASE PROTEIN FECD-RELATED"/>
    <property type="match status" value="1"/>
</dbReference>
<dbReference type="GO" id="GO:0022857">
    <property type="term" value="F:transmembrane transporter activity"/>
    <property type="evidence" value="ECO:0007669"/>
    <property type="project" value="InterPro"/>
</dbReference>
<comment type="similarity">
    <text evidence="2">Belongs to the binding-protein-dependent transport system permease family. FecCD subfamily.</text>
</comment>
<feature type="transmembrane region" description="Helical" evidence="8">
    <location>
        <begin position="200"/>
        <end position="220"/>
    </location>
</feature>
<dbReference type="Proteomes" id="UP000220006">
    <property type="component" value="Unassembled WGS sequence"/>
</dbReference>
<dbReference type="RefSeq" id="WP_097903301.1">
    <property type="nucleotide sequence ID" value="NZ_NVLK01000017.1"/>
</dbReference>
<reference evidence="9 10" key="1">
    <citation type="submission" date="2017-09" db="EMBL/GenBank/DDBJ databases">
        <title>Large-scale bioinformatics analysis of Bacillus genomes uncovers conserved roles of natural products in bacterial physiology.</title>
        <authorList>
            <consortium name="Agbiome Team Llc"/>
            <person name="Bleich R.M."/>
            <person name="Grubbs K.J."/>
            <person name="Santa Maria K.C."/>
            <person name="Allen S.E."/>
            <person name="Farag S."/>
            <person name="Shank E.A."/>
            <person name="Bowers A."/>
        </authorList>
    </citation>
    <scope>NUCLEOTIDE SEQUENCE [LARGE SCALE GENOMIC DNA]</scope>
    <source>
        <strain evidence="9 10">AFS096845</strain>
    </source>
</reference>
<protein>
    <submittedName>
        <fullName evidence="9">Iron-dicitrate transporter subunit FecD</fullName>
    </submittedName>
</protein>
<evidence type="ECO:0000256" key="4">
    <source>
        <dbReference type="ARBA" id="ARBA00022475"/>
    </source>
</evidence>
<dbReference type="GO" id="GO:0005886">
    <property type="term" value="C:plasma membrane"/>
    <property type="evidence" value="ECO:0007669"/>
    <property type="project" value="UniProtKB-SubCell"/>
</dbReference>
<evidence type="ECO:0000256" key="8">
    <source>
        <dbReference type="SAM" id="Phobius"/>
    </source>
</evidence>
<evidence type="ECO:0000256" key="2">
    <source>
        <dbReference type="ARBA" id="ARBA00007935"/>
    </source>
</evidence>
<proteinExistence type="inferred from homology"/>
<sequence length="333" mass="35507">MKTTNVNHRKKLFITFTTLLALLIIASLLSLGAGAIWISPLDIIQCLFTGEPTSVKNILITFRLPRYFIAILAGIGLSISGAILQGIFKNPLASPDVIGVSKGAGLSAAIVILLFPSAPAYTLPIFAFIGAMFVTVCLYFFARGNKLKTSTLALAGVALSALCQAGLQLLMVKFPVEINTALAWLAGSLWGRQWDHVYQLLPWIVVLVPLVMYFSIRIEVLSLGDELATGLGANVDRTRMLLLFLSALLVAATVAIVGTIGFVGLIAPHIARRLVGGKYYVLLPASALIGIIVLLLADTLGKGLVPPLEIPAGVFTALIGGPYFVWLLARSKK</sequence>
<dbReference type="InterPro" id="IPR037294">
    <property type="entry name" value="ABC_BtuC-like"/>
</dbReference>
<keyword evidence="6 8" id="KW-1133">Transmembrane helix</keyword>
<dbReference type="GO" id="GO:0033214">
    <property type="term" value="P:siderophore-iron import into cell"/>
    <property type="evidence" value="ECO:0007669"/>
    <property type="project" value="TreeGrafter"/>
</dbReference>
<evidence type="ECO:0000313" key="9">
    <source>
        <dbReference type="EMBL" id="PEC22542.1"/>
    </source>
</evidence>
<evidence type="ECO:0000256" key="6">
    <source>
        <dbReference type="ARBA" id="ARBA00022989"/>
    </source>
</evidence>
<evidence type="ECO:0000313" key="10">
    <source>
        <dbReference type="Proteomes" id="UP000220006"/>
    </source>
</evidence>
<accession>A0A2A7HZP7</accession>